<dbReference type="Gene3D" id="1.10.220.150">
    <property type="entry name" value="Arf GTPase activating protein"/>
    <property type="match status" value="1"/>
</dbReference>
<organism evidence="7">
    <name type="scientific">Gongylonema pulchrum</name>
    <dbReference type="NCBI Taxonomy" id="637853"/>
    <lineage>
        <taxon>Eukaryota</taxon>
        <taxon>Metazoa</taxon>
        <taxon>Ecdysozoa</taxon>
        <taxon>Nematoda</taxon>
        <taxon>Chromadorea</taxon>
        <taxon>Rhabditida</taxon>
        <taxon>Spirurina</taxon>
        <taxon>Spiruromorpha</taxon>
        <taxon>Spiruroidea</taxon>
        <taxon>Gongylonematidae</taxon>
        <taxon>Gongylonema</taxon>
    </lineage>
</organism>
<dbReference type="GO" id="GO:0036465">
    <property type="term" value="P:synaptic vesicle recycling"/>
    <property type="evidence" value="ECO:0007669"/>
    <property type="project" value="TreeGrafter"/>
</dbReference>
<evidence type="ECO:0000313" key="8">
    <source>
        <dbReference type="WBParaSite" id="GPUH_0002339601-mRNA-1"/>
    </source>
</evidence>
<dbReference type="GO" id="GO:0007420">
    <property type="term" value="P:brain development"/>
    <property type="evidence" value="ECO:0007669"/>
    <property type="project" value="InterPro"/>
</dbReference>
<dbReference type="GO" id="GO:0008277">
    <property type="term" value="P:regulation of G protein-coupled receptor signaling pathway"/>
    <property type="evidence" value="ECO:0007669"/>
    <property type="project" value="TreeGrafter"/>
</dbReference>
<keyword evidence="1" id="KW-0862">Zinc</keyword>
<keyword evidence="1" id="KW-0479">Metal-binding</keyword>
<dbReference type="Proteomes" id="UP000271098">
    <property type="component" value="Unassembled WGS sequence"/>
</dbReference>
<proteinExistence type="predicted"/>
<dbReference type="EMBL" id="UYRT01007332">
    <property type="protein sequence ID" value="VDK42114.1"/>
    <property type="molecule type" value="Genomic_DNA"/>
</dbReference>
<evidence type="ECO:0000313" key="4">
    <source>
        <dbReference type="EMBL" id="VDK42114.1"/>
    </source>
</evidence>
<dbReference type="InterPro" id="IPR047161">
    <property type="entry name" value="GIT-like"/>
</dbReference>
<dbReference type="InterPro" id="IPR038508">
    <property type="entry name" value="ArfGAP_dom_sf"/>
</dbReference>
<accession>A0A183D5Q3</accession>
<dbReference type="GO" id="GO:0031267">
    <property type="term" value="F:small GTPase binding"/>
    <property type="evidence" value="ECO:0007669"/>
    <property type="project" value="TreeGrafter"/>
</dbReference>
<dbReference type="GO" id="GO:0098793">
    <property type="term" value="C:presynapse"/>
    <property type="evidence" value="ECO:0007669"/>
    <property type="project" value="GOC"/>
</dbReference>
<name>A0A183D5Q3_9BILA</name>
<sequence>MIVCQEGGGARERNRPKPDAATPSVTNNAVGRPFQCADCSADDPQWASLNKGVLICSECCYVHRNLGRHVSNVRSIKKGAWNSSQLELMYILYSNGSNNIWEHSLLDPQCANKIRRKPSPQ</sequence>
<dbReference type="OrthoDB" id="5588096at2759"/>
<feature type="region of interest" description="Disordered" evidence="2">
    <location>
        <begin position="1"/>
        <end position="26"/>
    </location>
</feature>
<dbReference type="PANTHER" id="PTHR46097">
    <property type="entry name" value="G PROTEIN-COUPLED RECEPTOR KINASE INTERACTING ARFGAP"/>
    <property type="match status" value="1"/>
</dbReference>
<dbReference type="InterPro" id="IPR037278">
    <property type="entry name" value="ARFGAP/RecO"/>
</dbReference>
<evidence type="ECO:0000313" key="6">
    <source>
        <dbReference type="Proteomes" id="UP000271098"/>
    </source>
</evidence>
<protein>
    <submittedName>
        <fullName evidence="7 8">Arf-GAP domain-containing protein</fullName>
    </submittedName>
</protein>
<reference evidence="7 8" key="1">
    <citation type="submission" date="2016-06" db="UniProtKB">
        <authorList>
            <consortium name="WormBaseParasite"/>
        </authorList>
    </citation>
    <scope>IDENTIFICATION</scope>
</reference>
<dbReference type="PANTHER" id="PTHR46097:SF3">
    <property type="entry name" value="ARF GTPASE-ACTIVATING PROTEIN GIT"/>
    <property type="match status" value="1"/>
</dbReference>
<dbReference type="Pfam" id="PF01412">
    <property type="entry name" value="ArfGap"/>
    <property type="match status" value="1"/>
</dbReference>
<dbReference type="CDD" id="cd08833">
    <property type="entry name" value="ArfGap_GIT"/>
    <property type="match status" value="1"/>
</dbReference>
<keyword evidence="1" id="KW-0863">Zinc-finger</keyword>
<reference evidence="4 6" key="2">
    <citation type="submission" date="2018-11" db="EMBL/GenBank/DDBJ databases">
        <authorList>
            <consortium name="Pathogen Informatics"/>
        </authorList>
    </citation>
    <scope>NUCLEOTIDE SEQUENCE [LARGE SCALE GENOMIC DNA]</scope>
</reference>
<evidence type="ECO:0000256" key="2">
    <source>
        <dbReference type="SAM" id="MobiDB-lite"/>
    </source>
</evidence>
<evidence type="ECO:0000313" key="7">
    <source>
        <dbReference type="WBParaSite" id="GPUH_0000405101-mRNA-1"/>
    </source>
</evidence>
<feature type="compositionally biased region" description="Basic and acidic residues" evidence="2">
    <location>
        <begin position="9"/>
        <end position="18"/>
    </location>
</feature>
<feature type="domain" description="Arf-GAP" evidence="3">
    <location>
        <begin position="36"/>
        <end position="105"/>
    </location>
</feature>
<evidence type="ECO:0000259" key="3">
    <source>
        <dbReference type="PROSITE" id="PS50115"/>
    </source>
</evidence>
<dbReference type="PRINTS" id="PR00405">
    <property type="entry name" value="REVINTRACTNG"/>
</dbReference>
<dbReference type="GO" id="GO:0005096">
    <property type="term" value="F:GTPase activator activity"/>
    <property type="evidence" value="ECO:0007669"/>
    <property type="project" value="InterPro"/>
</dbReference>
<dbReference type="EMBL" id="UYRT01097615">
    <property type="protein sequence ID" value="VDN41375.1"/>
    <property type="molecule type" value="Genomic_DNA"/>
</dbReference>
<dbReference type="WBParaSite" id="GPUH_0000405101-mRNA-1">
    <property type="protein sequence ID" value="GPUH_0000405101-mRNA-1"/>
    <property type="gene ID" value="GPUH_0000405101"/>
</dbReference>
<keyword evidence="6" id="KW-1185">Reference proteome</keyword>
<dbReference type="GO" id="GO:0032012">
    <property type="term" value="P:regulation of ARF protein signal transduction"/>
    <property type="evidence" value="ECO:0007669"/>
    <property type="project" value="InterPro"/>
</dbReference>
<dbReference type="AlphaFoldDB" id="A0A183D5Q3"/>
<dbReference type="GO" id="GO:0008270">
    <property type="term" value="F:zinc ion binding"/>
    <property type="evidence" value="ECO:0007669"/>
    <property type="project" value="UniProtKB-KW"/>
</dbReference>
<dbReference type="SUPFAM" id="SSF57863">
    <property type="entry name" value="ArfGap/RecO-like zinc finger"/>
    <property type="match status" value="1"/>
</dbReference>
<dbReference type="InterPro" id="IPR001164">
    <property type="entry name" value="ArfGAP_dom"/>
</dbReference>
<dbReference type="WBParaSite" id="GPUH_0002339601-mRNA-1">
    <property type="protein sequence ID" value="GPUH_0002339601-mRNA-1"/>
    <property type="gene ID" value="GPUH_0002339601"/>
</dbReference>
<gene>
    <name evidence="5" type="ORF">GPUH_LOCUS23367</name>
    <name evidence="4" type="ORF">GPUH_LOCUS4043</name>
</gene>
<evidence type="ECO:0000256" key="1">
    <source>
        <dbReference type="PROSITE-ProRule" id="PRU00288"/>
    </source>
</evidence>
<dbReference type="SMART" id="SM00105">
    <property type="entry name" value="ArfGap"/>
    <property type="match status" value="1"/>
</dbReference>
<evidence type="ECO:0000313" key="5">
    <source>
        <dbReference type="EMBL" id="VDN41375.1"/>
    </source>
</evidence>
<dbReference type="PROSITE" id="PS50115">
    <property type="entry name" value="ARFGAP"/>
    <property type="match status" value="1"/>
</dbReference>